<gene>
    <name evidence="2" type="ORF">FWK35_00012201</name>
</gene>
<keyword evidence="1" id="KW-1133">Transmembrane helix</keyword>
<protein>
    <submittedName>
        <fullName evidence="2">Integrase catalytic domain-containing protein</fullName>
    </submittedName>
</protein>
<dbReference type="EMBL" id="VUJU01000778">
    <property type="protein sequence ID" value="KAF0768400.1"/>
    <property type="molecule type" value="Genomic_DNA"/>
</dbReference>
<evidence type="ECO:0000313" key="2">
    <source>
        <dbReference type="EMBL" id="KAF0768400.1"/>
    </source>
</evidence>
<keyword evidence="1" id="KW-0812">Transmembrane</keyword>
<accession>A0A6G0ZC41</accession>
<comment type="caution">
    <text evidence="2">The sequence shown here is derived from an EMBL/GenBank/DDBJ whole genome shotgun (WGS) entry which is preliminary data.</text>
</comment>
<dbReference type="AlphaFoldDB" id="A0A6G0ZC41"/>
<name>A0A6G0ZC41_APHCR</name>
<feature type="transmembrane region" description="Helical" evidence="1">
    <location>
        <begin position="69"/>
        <end position="102"/>
    </location>
</feature>
<organism evidence="2 3">
    <name type="scientific">Aphis craccivora</name>
    <name type="common">Cowpea aphid</name>
    <dbReference type="NCBI Taxonomy" id="307492"/>
    <lineage>
        <taxon>Eukaryota</taxon>
        <taxon>Metazoa</taxon>
        <taxon>Ecdysozoa</taxon>
        <taxon>Arthropoda</taxon>
        <taxon>Hexapoda</taxon>
        <taxon>Insecta</taxon>
        <taxon>Pterygota</taxon>
        <taxon>Neoptera</taxon>
        <taxon>Paraneoptera</taxon>
        <taxon>Hemiptera</taxon>
        <taxon>Sternorrhyncha</taxon>
        <taxon>Aphidomorpha</taxon>
        <taxon>Aphidoidea</taxon>
        <taxon>Aphididae</taxon>
        <taxon>Aphidini</taxon>
        <taxon>Aphis</taxon>
        <taxon>Aphis</taxon>
    </lineage>
</organism>
<evidence type="ECO:0000256" key="1">
    <source>
        <dbReference type="SAM" id="Phobius"/>
    </source>
</evidence>
<evidence type="ECO:0000313" key="3">
    <source>
        <dbReference type="Proteomes" id="UP000478052"/>
    </source>
</evidence>
<dbReference type="Proteomes" id="UP000478052">
    <property type="component" value="Unassembled WGS sequence"/>
</dbReference>
<proteinExistence type="predicted"/>
<keyword evidence="1" id="KW-0472">Membrane</keyword>
<sequence length="110" mass="13288">MRYLEELLNLNYKKEKSNIAYDNIKIFTIKNCDLSLMYITPQGIKDSSIFFFLLIRVDNHIRFLDLKLVLFYMLILTKIYLVIQLVIFVCWYSIFLYILLIIQLSKCIEM</sequence>
<reference evidence="2 3" key="1">
    <citation type="submission" date="2019-08" db="EMBL/GenBank/DDBJ databases">
        <title>Whole genome of Aphis craccivora.</title>
        <authorList>
            <person name="Voronova N.V."/>
            <person name="Shulinski R.S."/>
            <person name="Bandarenka Y.V."/>
            <person name="Zhorov D.G."/>
            <person name="Warner D."/>
        </authorList>
    </citation>
    <scope>NUCLEOTIDE SEQUENCE [LARGE SCALE GENOMIC DNA]</scope>
    <source>
        <strain evidence="2">180601</strain>
        <tissue evidence="2">Whole Body</tissue>
    </source>
</reference>
<keyword evidence="3" id="KW-1185">Reference proteome</keyword>